<evidence type="ECO:0000256" key="2">
    <source>
        <dbReference type="ARBA" id="ARBA00022679"/>
    </source>
</evidence>
<dbReference type="InterPro" id="IPR001091">
    <property type="entry name" value="RM_Methyltransferase"/>
</dbReference>
<dbReference type="PRINTS" id="PR00508">
    <property type="entry name" value="S21N4MTFRASE"/>
</dbReference>
<dbReference type="EMBL" id="JBHSGW010000027">
    <property type="protein sequence ID" value="MFC4740781.1"/>
    <property type="molecule type" value="Genomic_DNA"/>
</dbReference>
<evidence type="ECO:0000256" key="3">
    <source>
        <dbReference type="RuleBase" id="RU362026"/>
    </source>
</evidence>
<gene>
    <name evidence="5" type="ORF">ACFO3U_12330</name>
</gene>
<evidence type="ECO:0000259" key="4">
    <source>
        <dbReference type="Pfam" id="PF01555"/>
    </source>
</evidence>
<dbReference type="Proteomes" id="UP001595885">
    <property type="component" value="Unassembled WGS sequence"/>
</dbReference>
<protein>
    <recommendedName>
        <fullName evidence="3">Methyltransferase</fullName>
        <ecNumber evidence="3">2.1.1.-</ecNumber>
    </recommendedName>
</protein>
<evidence type="ECO:0000313" key="6">
    <source>
        <dbReference type="Proteomes" id="UP001595885"/>
    </source>
</evidence>
<dbReference type="SUPFAM" id="SSF53335">
    <property type="entry name" value="S-adenosyl-L-methionine-dependent methyltransferases"/>
    <property type="match status" value="1"/>
</dbReference>
<dbReference type="EC" id="2.1.1.-" evidence="3"/>
<dbReference type="InterPro" id="IPR002941">
    <property type="entry name" value="DNA_methylase_N4/N6"/>
</dbReference>
<evidence type="ECO:0000256" key="1">
    <source>
        <dbReference type="ARBA" id="ARBA00022603"/>
    </source>
</evidence>
<sequence>MKIAYKTDNGIFYKGKIEKVLTSKKFDKYKGKINLIFFSPPFPLNRKKKYGNLQGEEYIDWLSSLSILFREFLAENGSIVIEVGNSWESGVPVMSTLALKSLLAFLEKGEYHLCQQFVWNNPAKLPSPAQWVNVERNRVKDSFTYFWWMSKTPFPKADNRNVLTEYSKSMKSLLKSQKYNSGSRPSEHNIGEKSFLTNNKGAIPSNVITAANTQSNTSYQKYCIEKNIIPHPARMPEALPEFFIKFLTDENDLVLDPFGGSNTTGAVSERLNRKWISVEPNIEYIKGSIGRFEKLSKYDFEISNI</sequence>
<dbReference type="Gene3D" id="3.40.50.150">
    <property type="entry name" value="Vaccinia Virus protein VP39"/>
    <property type="match status" value="2"/>
</dbReference>
<evidence type="ECO:0000313" key="5">
    <source>
        <dbReference type="EMBL" id="MFC4740781.1"/>
    </source>
</evidence>
<organism evidence="5 6">
    <name type="scientific">Flavobacterium ponti</name>
    <dbReference type="NCBI Taxonomy" id="665133"/>
    <lineage>
        <taxon>Bacteria</taxon>
        <taxon>Pseudomonadati</taxon>
        <taxon>Bacteroidota</taxon>
        <taxon>Flavobacteriia</taxon>
        <taxon>Flavobacteriales</taxon>
        <taxon>Flavobacteriaceae</taxon>
        <taxon>Flavobacterium</taxon>
    </lineage>
</organism>
<accession>A0ABV9P6E8</accession>
<name>A0ABV9P6E8_9FLAO</name>
<reference evidence="6" key="1">
    <citation type="journal article" date="2019" name="Int. J. Syst. Evol. Microbiol.">
        <title>The Global Catalogue of Microorganisms (GCM) 10K type strain sequencing project: providing services to taxonomists for standard genome sequencing and annotation.</title>
        <authorList>
            <consortium name="The Broad Institute Genomics Platform"/>
            <consortium name="The Broad Institute Genome Sequencing Center for Infectious Disease"/>
            <person name="Wu L."/>
            <person name="Ma J."/>
        </authorList>
    </citation>
    <scope>NUCLEOTIDE SEQUENCE [LARGE SCALE GENOMIC DNA]</scope>
    <source>
        <strain evidence="6">CCUG 50349</strain>
    </source>
</reference>
<keyword evidence="1" id="KW-0489">Methyltransferase</keyword>
<keyword evidence="2" id="KW-0808">Transferase</keyword>
<dbReference type="RefSeq" id="WP_379742837.1">
    <property type="nucleotide sequence ID" value="NZ_JBHSGW010000027.1"/>
</dbReference>
<proteinExistence type="inferred from homology"/>
<dbReference type="Pfam" id="PF01555">
    <property type="entry name" value="N6_N4_Mtase"/>
    <property type="match status" value="1"/>
</dbReference>
<comment type="caution">
    <text evidence="5">The sequence shown here is derived from an EMBL/GenBank/DDBJ whole genome shotgun (WGS) entry which is preliminary data.</text>
</comment>
<feature type="domain" description="DNA methylase N-4/N-6" evidence="4">
    <location>
        <begin position="33"/>
        <end position="286"/>
    </location>
</feature>
<dbReference type="InterPro" id="IPR029063">
    <property type="entry name" value="SAM-dependent_MTases_sf"/>
</dbReference>
<keyword evidence="6" id="KW-1185">Reference proteome</keyword>
<comment type="similarity">
    <text evidence="3">Belongs to the N(4)/N(6)-methyltransferase family.</text>
</comment>